<feature type="region of interest" description="Disordered" evidence="3">
    <location>
        <begin position="435"/>
        <end position="479"/>
    </location>
</feature>
<organism evidence="5 6">
    <name type="scientific">Orchesella dallaii</name>
    <dbReference type="NCBI Taxonomy" id="48710"/>
    <lineage>
        <taxon>Eukaryota</taxon>
        <taxon>Metazoa</taxon>
        <taxon>Ecdysozoa</taxon>
        <taxon>Arthropoda</taxon>
        <taxon>Hexapoda</taxon>
        <taxon>Collembola</taxon>
        <taxon>Entomobryomorpha</taxon>
        <taxon>Entomobryoidea</taxon>
        <taxon>Orchesellidae</taxon>
        <taxon>Orchesellinae</taxon>
        <taxon>Orchesella</taxon>
    </lineage>
</organism>
<feature type="region of interest" description="Disordered" evidence="3">
    <location>
        <begin position="127"/>
        <end position="219"/>
    </location>
</feature>
<dbReference type="CDD" id="cd18315">
    <property type="entry name" value="BTB_POZ_BAB-like"/>
    <property type="match status" value="1"/>
</dbReference>
<evidence type="ECO:0000256" key="3">
    <source>
        <dbReference type="SAM" id="MobiDB-lite"/>
    </source>
</evidence>
<gene>
    <name evidence="5" type="ORF">ODALV1_LOCUS9653</name>
</gene>
<dbReference type="InterPro" id="IPR009057">
    <property type="entry name" value="Homeodomain-like_sf"/>
</dbReference>
<dbReference type="PROSITE" id="PS50097">
    <property type="entry name" value="BTB"/>
    <property type="match status" value="1"/>
</dbReference>
<evidence type="ECO:0000313" key="6">
    <source>
        <dbReference type="Proteomes" id="UP001642540"/>
    </source>
</evidence>
<name>A0ABP1QC66_9HEXA</name>
<dbReference type="SUPFAM" id="SSF46689">
    <property type="entry name" value="Homeodomain-like"/>
    <property type="match status" value="1"/>
</dbReference>
<feature type="compositionally biased region" description="Basic and acidic residues" evidence="3">
    <location>
        <begin position="140"/>
        <end position="153"/>
    </location>
</feature>
<feature type="region of interest" description="Disordered" evidence="3">
    <location>
        <begin position="235"/>
        <end position="257"/>
    </location>
</feature>
<dbReference type="InterPro" id="IPR051095">
    <property type="entry name" value="Dros_DevTransReg"/>
</dbReference>
<dbReference type="Gene3D" id="3.30.710.10">
    <property type="entry name" value="Potassium Channel Kv1.1, Chain A"/>
    <property type="match status" value="1"/>
</dbReference>
<protein>
    <recommendedName>
        <fullName evidence="4">BTB domain-containing protein</fullName>
    </recommendedName>
</protein>
<reference evidence="5 6" key="1">
    <citation type="submission" date="2024-08" db="EMBL/GenBank/DDBJ databases">
        <authorList>
            <person name="Cucini C."/>
            <person name="Frati F."/>
        </authorList>
    </citation>
    <scope>NUCLEOTIDE SEQUENCE [LARGE SCALE GENOMIC DNA]</scope>
</reference>
<feature type="domain" description="BTB" evidence="4">
    <location>
        <begin position="35"/>
        <end position="101"/>
    </location>
</feature>
<comment type="caution">
    <text evidence="5">The sequence shown here is derived from an EMBL/GenBank/DDBJ whole genome shotgun (WGS) entry which is preliminary data.</text>
</comment>
<evidence type="ECO:0000259" key="4">
    <source>
        <dbReference type="PROSITE" id="PS50097"/>
    </source>
</evidence>
<dbReference type="SUPFAM" id="SSF54695">
    <property type="entry name" value="POZ domain"/>
    <property type="match status" value="1"/>
</dbReference>
<dbReference type="InterPro" id="IPR011333">
    <property type="entry name" value="SKP1/BTB/POZ_sf"/>
</dbReference>
<dbReference type="Pfam" id="PF00651">
    <property type="entry name" value="BTB"/>
    <property type="match status" value="1"/>
</dbReference>
<comment type="subcellular location">
    <subcellularLocation>
        <location evidence="1">Nucleus</location>
    </subcellularLocation>
</comment>
<keyword evidence="2" id="KW-0539">Nucleus</keyword>
<accession>A0ABP1QC66</accession>
<dbReference type="EMBL" id="CAXLJM020000028">
    <property type="protein sequence ID" value="CAL8097475.1"/>
    <property type="molecule type" value="Genomic_DNA"/>
</dbReference>
<dbReference type="PANTHER" id="PTHR23110">
    <property type="entry name" value="BTB DOMAIN TRANSCRIPTION FACTOR"/>
    <property type="match status" value="1"/>
</dbReference>
<dbReference type="InterPro" id="IPR000210">
    <property type="entry name" value="BTB/POZ_dom"/>
</dbReference>
<feature type="compositionally biased region" description="Acidic residues" evidence="3">
    <location>
        <begin position="436"/>
        <end position="446"/>
    </location>
</feature>
<dbReference type="PANTHER" id="PTHR23110:SF109">
    <property type="entry name" value="FI07618P-RELATED"/>
    <property type="match status" value="1"/>
</dbReference>
<evidence type="ECO:0000313" key="5">
    <source>
        <dbReference type="EMBL" id="CAL8097475.1"/>
    </source>
</evidence>
<feature type="compositionally biased region" description="Polar residues" evidence="3">
    <location>
        <begin position="451"/>
        <end position="462"/>
    </location>
</feature>
<sequence length="479" mass="52584">MAQRGGSHGYCLKWKYHPNNLLHMFNQLLLNESFTDVLVACEGKAIKCHKMVLSACSKYFEQVFCEYPQQNSTLVILKDMKFADVQAIIEFMYQGEINVAHDQLASLLKAAESLQVKGLADITGANSGSNHGGASLTGGSKEDGTDYGDRDTGGEDSTPGSPPSGCLEGNSDGGSLQEQPSKKKRGRPPMGMETSMSDGMSMTVSGGNPMIDTSQGFDDFPGNLLESHFALPRIKKSNKRKPTGLPAEMEQDDDMEDDGMDLGTGEDDEVTEEDLQNIVKMTDYIEKGGSRPQFWEEPTTKKIMNAIRSKKMEMKAAAEILGVSYSTLYSRYRELHGYLKMPHTQDTNFNYYQVLNLLRAGQISLTDAAKRLNIHEKTLGAYLSTTITPKKPRISITPSTSALTADAQSFAMNLIEQASIQGTQISSILEKQQIGYDDDEDDDSDGEIGNSRLSQGNSSKMPLSSHDLQESEPGEGWQR</sequence>
<proteinExistence type="predicted"/>
<evidence type="ECO:0000256" key="1">
    <source>
        <dbReference type="ARBA" id="ARBA00004123"/>
    </source>
</evidence>
<evidence type="ECO:0000256" key="2">
    <source>
        <dbReference type="ARBA" id="ARBA00023242"/>
    </source>
</evidence>
<keyword evidence="6" id="KW-1185">Reference proteome</keyword>
<dbReference type="Proteomes" id="UP001642540">
    <property type="component" value="Unassembled WGS sequence"/>
</dbReference>
<dbReference type="SMART" id="SM00225">
    <property type="entry name" value="BTB"/>
    <property type="match status" value="1"/>
</dbReference>
<feature type="compositionally biased region" description="Polar residues" evidence="3">
    <location>
        <begin position="194"/>
        <end position="216"/>
    </location>
</feature>